<dbReference type="EnsemblFungi" id="PTTG_03506-t43_1">
    <property type="protein sequence ID" value="PTTG_03506-t43_1-p1"/>
    <property type="gene ID" value="PTTG_03506"/>
</dbReference>
<sequence length="225" mass="25430">MVGRTRSAQGKETKQATPNVKQARESEARASQADLAALQETFRKTSEQIGNVLAYAIEYPIEKDEDPNFRPLQDFIPVIKVCRIFLNKLSKPTINVSTHPLAQMSPATLRSFSKAMTQKSLLIAVGHLVESFGYDFRKKCPGFINGEMAYDVFDILHPAVDIIKKYLRKQRGATAVTSAAVPSADSLAAFAQWLDDWFTAYNRSVRRFIELYPLPQHLFNQFHAY</sequence>
<dbReference type="AlphaFoldDB" id="A0A0C4ERT6"/>
<gene>
    <name evidence="2" type="ORF">PTTG_03506</name>
</gene>
<dbReference type="EMBL" id="ADAS02000013">
    <property type="protein sequence ID" value="OAV97472.1"/>
    <property type="molecule type" value="Genomic_DNA"/>
</dbReference>
<protein>
    <submittedName>
        <fullName evidence="2 3">Uncharacterized protein</fullName>
    </submittedName>
</protein>
<organism evidence="2">
    <name type="scientific">Puccinia triticina (isolate 1-1 / race 1 (BBBD))</name>
    <name type="common">Brown leaf rust fungus</name>
    <dbReference type="NCBI Taxonomy" id="630390"/>
    <lineage>
        <taxon>Eukaryota</taxon>
        <taxon>Fungi</taxon>
        <taxon>Dikarya</taxon>
        <taxon>Basidiomycota</taxon>
        <taxon>Pucciniomycotina</taxon>
        <taxon>Pucciniomycetes</taxon>
        <taxon>Pucciniales</taxon>
        <taxon>Pucciniaceae</taxon>
        <taxon>Puccinia</taxon>
    </lineage>
</organism>
<dbReference type="PANTHER" id="PTHR33069:SF3">
    <property type="entry name" value="DYNEIN HEAVY CHAIN TAIL DOMAIN-CONTAINING PROTEIN"/>
    <property type="match status" value="1"/>
</dbReference>
<reference evidence="2" key="1">
    <citation type="submission" date="2009-11" db="EMBL/GenBank/DDBJ databases">
        <authorList>
            <consortium name="The Broad Institute Genome Sequencing Platform"/>
            <person name="Ward D."/>
            <person name="Feldgarden M."/>
            <person name="Earl A."/>
            <person name="Young S.K."/>
            <person name="Zeng Q."/>
            <person name="Koehrsen M."/>
            <person name="Alvarado L."/>
            <person name="Berlin A."/>
            <person name="Bochicchio J."/>
            <person name="Borenstein D."/>
            <person name="Chapman S.B."/>
            <person name="Chen Z."/>
            <person name="Engels R."/>
            <person name="Freedman E."/>
            <person name="Gellesch M."/>
            <person name="Goldberg J."/>
            <person name="Griggs A."/>
            <person name="Gujja S."/>
            <person name="Heilman E."/>
            <person name="Heiman D."/>
            <person name="Hepburn T."/>
            <person name="Howarth C."/>
            <person name="Jen D."/>
            <person name="Larson L."/>
            <person name="Lewis B."/>
            <person name="Mehta T."/>
            <person name="Park D."/>
            <person name="Pearson M."/>
            <person name="Roberts A."/>
            <person name="Saif S."/>
            <person name="Shea T."/>
            <person name="Shenoy N."/>
            <person name="Sisk P."/>
            <person name="Stolte C."/>
            <person name="Sykes S."/>
            <person name="Thomson T."/>
            <person name="Walk T."/>
            <person name="White J."/>
            <person name="Yandava C."/>
            <person name="Izard J."/>
            <person name="Baranova O.V."/>
            <person name="Blanton J.M."/>
            <person name="Tanner A.C."/>
            <person name="Dewhirst F.E."/>
            <person name="Haas B."/>
            <person name="Nusbaum C."/>
            <person name="Birren B."/>
        </authorList>
    </citation>
    <scope>NUCLEOTIDE SEQUENCE [LARGE SCALE GENOMIC DNA]</scope>
    <source>
        <strain evidence="2">1-1 BBBD Race 1</strain>
    </source>
</reference>
<dbReference type="Proteomes" id="UP000005240">
    <property type="component" value="Unassembled WGS sequence"/>
</dbReference>
<reference evidence="3" key="4">
    <citation type="submission" date="2025-05" db="UniProtKB">
        <authorList>
            <consortium name="EnsemblFungi"/>
        </authorList>
    </citation>
    <scope>IDENTIFICATION</scope>
    <source>
        <strain evidence="3">isolate 1-1 / race 1 (BBBD)</strain>
    </source>
</reference>
<dbReference type="VEuPathDB" id="FungiDB:PTTG_03506"/>
<proteinExistence type="predicted"/>
<evidence type="ECO:0000313" key="3">
    <source>
        <dbReference type="EnsemblFungi" id="PTTG_03506-t43_1-p1"/>
    </source>
</evidence>
<evidence type="ECO:0000313" key="4">
    <source>
        <dbReference type="Proteomes" id="UP000005240"/>
    </source>
</evidence>
<feature type="region of interest" description="Disordered" evidence="1">
    <location>
        <begin position="1"/>
        <end position="28"/>
    </location>
</feature>
<reference evidence="3 4" key="3">
    <citation type="journal article" date="2017" name="G3 (Bethesda)">
        <title>Comparative analysis highlights variable genome content of wheat rusts and divergence of the mating loci.</title>
        <authorList>
            <person name="Cuomo C.A."/>
            <person name="Bakkeren G."/>
            <person name="Khalil H.B."/>
            <person name="Panwar V."/>
            <person name="Joly D."/>
            <person name="Linning R."/>
            <person name="Sakthikumar S."/>
            <person name="Song X."/>
            <person name="Adiconis X."/>
            <person name="Fan L."/>
            <person name="Goldberg J.M."/>
            <person name="Levin J.Z."/>
            <person name="Young S."/>
            <person name="Zeng Q."/>
            <person name="Anikster Y."/>
            <person name="Bruce M."/>
            <person name="Wang M."/>
            <person name="Yin C."/>
            <person name="McCallum B."/>
            <person name="Szabo L.J."/>
            <person name="Hulbert S."/>
            <person name="Chen X."/>
            <person name="Fellers J.P."/>
        </authorList>
    </citation>
    <scope>NUCLEOTIDE SEQUENCE</scope>
    <source>
        <strain evidence="4">Isolate 1-1 / race 1 (BBBD)</strain>
        <strain evidence="3">isolate 1-1 / race 1 (BBBD)</strain>
    </source>
</reference>
<dbReference type="OMA" id="NGEMAYD"/>
<reference evidence="2" key="2">
    <citation type="submission" date="2016-05" db="EMBL/GenBank/DDBJ databases">
        <title>Comparative analysis highlights variable genome content of wheat rusts and divergence of the mating loci.</title>
        <authorList>
            <person name="Cuomo C.A."/>
            <person name="Bakkeren G."/>
            <person name="Szabo L."/>
            <person name="Khalil H."/>
            <person name="Joly D."/>
            <person name="Goldberg J."/>
            <person name="Young S."/>
            <person name="Zeng Q."/>
            <person name="Fellers J."/>
        </authorList>
    </citation>
    <scope>NUCLEOTIDE SEQUENCE [LARGE SCALE GENOMIC DNA]</scope>
    <source>
        <strain evidence="2">1-1 BBBD Race 1</strain>
    </source>
</reference>
<dbReference type="PANTHER" id="PTHR33069">
    <property type="entry name" value="CHROMOSOME 7, WHOLE GENOME SHOTGUN SEQUENCE-RELATED"/>
    <property type="match status" value="1"/>
</dbReference>
<name>A0A0C4ERT6_PUCT1</name>
<evidence type="ECO:0000313" key="2">
    <source>
        <dbReference type="EMBL" id="OAV97472.1"/>
    </source>
</evidence>
<keyword evidence="4" id="KW-1185">Reference proteome</keyword>
<accession>A0A0C4ERT6</accession>
<evidence type="ECO:0000256" key="1">
    <source>
        <dbReference type="SAM" id="MobiDB-lite"/>
    </source>
</evidence>